<evidence type="ECO:0000256" key="14">
    <source>
        <dbReference type="ARBA" id="ARBA00023180"/>
    </source>
</evidence>
<comment type="similarity">
    <text evidence="4 15">Belongs to the peptidase M28 family.</text>
</comment>
<dbReference type="CDD" id="cd03875">
    <property type="entry name" value="M28_Fxna_like"/>
    <property type="match status" value="1"/>
</dbReference>
<keyword evidence="12" id="KW-0482">Metalloprotease</keyword>
<dbReference type="PANTHER" id="PTHR12147:SF58">
    <property type="entry name" value="VACUOLAR MEMBRANE PROTEASE"/>
    <property type="match status" value="1"/>
</dbReference>
<evidence type="ECO:0000256" key="2">
    <source>
        <dbReference type="ARBA" id="ARBA00003273"/>
    </source>
</evidence>
<keyword evidence="14" id="KW-0325">Glycoprotein</keyword>
<sequence>MTLVEGIAKVFAFRTLPATVLAVLVYLVLFGAVQYGDRVPKVPKNQKGLDLAQAYADLHRIAERPHPMLSHANDIVHTYILDRVRNISLGVEYIEVYDDIVSDASWAAWGGRGAAVYNEATNILVKIQGSDPKYTSGDGGVLFSAHYDSVSTASGATDDGMGVATLIQLVEYLAKNRPKRTAVFNINNGEEDGLLGAFAFLKHPWSNLTDVFLNLEGASAGGRPLLFRGTSTPALRSFNVPHPHGNSISADAFERGLIRSGTDYTVYTGVGMEGLDLAFYRGRSKYHTKYDAIPYTDAQERALWAMMESAHASGLALLNDDRTHGTGRPPVYFDLFGVWLVLLSMDTLLIVNVVLIIVGPVILIVLVIAEGAILHGRSQNRNGHVSQDNSSLLQQFWTWLIAFGWLKGAWRWAKFWVAVLVTLGLQALLMLAYLKLSPFIVYSYPSLVLVSSFTLAYLSLVFVITPSSNHLPEKQKHIMFLQTYILTWSLLIWATVAVGSGIGGVYFVTAWNVSVLLACAIGCVENMLGAQGSYDNHHVHYAPLPQSDDEEHPRAEVEAETTETTPLIRPILRTKEESGAIGWWILQFLLAVSVPVTLVSHIAVLFISATAQTLADGSSAITVYAGVSVLVFIMVLPVIPFTFKIHSAVASLFIIVFVFSTAYNLLAFPFSQTEPLKIFFQQTVALGSISSPYPQITHATTKLTGVEHYMKDLIIPKLPSAIGQNVTCSTKNATRQGLQTCSWESALLPSPGGHDSLSPVGADHWITANVTRRGTNSARFVFRASNTRGCRLSFDNKRITRHNVRGSEGGVLSQFPLPRDGVNLLHLWAREWDRTFSVDVEWEGDGPLEGQLACKWAEYESGSVGVDAATGKIPAFEEALAWFPRWAAVTKAADGLVEAFATFSV</sequence>
<evidence type="ECO:0000256" key="10">
    <source>
        <dbReference type="ARBA" id="ARBA00022833"/>
    </source>
</evidence>
<evidence type="ECO:0000313" key="20">
    <source>
        <dbReference type="EMBL" id="KAJ7311528.1"/>
    </source>
</evidence>
<dbReference type="GO" id="GO:0046872">
    <property type="term" value="F:metal ion binding"/>
    <property type="evidence" value="ECO:0007669"/>
    <property type="project" value="UniProtKB-KW"/>
</dbReference>
<comment type="cofactor">
    <cofactor evidence="1">
        <name>Zn(2+)</name>
        <dbReference type="ChEBI" id="CHEBI:29105"/>
    </cofactor>
</comment>
<reference evidence="20" key="1">
    <citation type="submission" date="2023-03" db="EMBL/GenBank/DDBJ databases">
        <title>Massive genome expansion in bonnet fungi (Mycena s.s.) driven by repeated elements and novel gene families across ecological guilds.</title>
        <authorList>
            <consortium name="Lawrence Berkeley National Laboratory"/>
            <person name="Harder C.B."/>
            <person name="Miyauchi S."/>
            <person name="Viragh M."/>
            <person name="Kuo A."/>
            <person name="Thoen E."/>
            <person name="Andreopoulos B."/>
            <person name="Lu D."/>
            <person name="Skrede I."/>
            <person name="Drula E."/>
            <person name="Henrissat B."/>
            <person name="Morin E."/>
            <person name="Kohler A."/>
            <person name="Barry K."/>
            <person name="LaButti K."/>
            <person name="Morin E."/>
            <person name="Salamov A."/>
            <person name="Lipzen A."/>
            <person name="Mereny Z."/>
            <person name="Hegedus B."/>
            <person name="Baldrian P."/>
            <person name="Stursova M."/>
            <person name="Weitz H."/>
            <person name="Taylor A."/>
            <person name="Grigoriev I.V."/>
            <person name="Nagy L.G."/>
            <person name="Martin F."/>
            <person name="Kauserud H."/>
        </authorList>
    </citation>
    <scope>NUCLEOTIDE SEQUENCE</scope>
    <source>
        <strain evidence="20">CBHHK002</strain>
    </source>
</reference>
<dbReference type="InterPro" id="IPR045175">
    <property type="entry name" value="M28_fam"/>
</dbReference>
<comment type="subcellular location">
    <subcellularLocation>
        <location evidence="3">Vacuole membrane</location>
        <topology evidence="3">Multi-pass membrane protein</topology>
    </subcellularLocation>
</comment>
<evidence type="ECO:0000256" key="4">
    <source>
        <dbReference type="ARBA" id="ARBA00010918"/>
    </source>
</evidence>
<feature type="transmembrane region" description="Helical" evidence="16">
    <location>
        <begin position="645"/>
        <end position="668"/>
    </location>
</feature>
<dbReference type="Pfam" id="PF22251">
    <property type="entry name" value="PFF1_TM"/>
    <property type="match status" value="2"/>
</dbReference>
<keyword evidence="6 15" id="KW-0645">Protease</keyword>
<evidence type="ECO:0000256" key="15">
    <source>
        <dbReference type="RuleBase" id="RU361240"/>
    </source>
</evidence>
<evidence type="ECO:0000256" key="5">
    <source>
        <dbReference type="ARBA" id="ARBA00022554"/>
    </source>
</evidence>
<evidence type="ECO:0000256" key="9">
    <source>
        <dbReference type="ARBA" id="ARBA00022801"/>
    </source>
</evidence>
<evidence type="ECO:0000313" key="21">
    <source>
        <dbReference type="Proteomes" id="UP001218218"/>
    </source>
</evidence>
<evidence type="ECO:0000256" key="16">
    <source>
        <dbReference type="SAM" id="Phobius"/>
    </source>
</evidence>
<keyword evidence="21" id="KW-1185">Reference proteome</keyword>
<proteinExistence type="inferred from homology"/>
<name>A0AAD6Z8E2_9AGAR</name>
<organism evidence="20 21">
    <name type="scientific">Mycena albidolilacea</name>
    <dbReference type="NCBI Taxonomy" id="1033008"/>
    <lineage>
        <taxon>Eukaryota</taxon>
        <taxon>Fungi</taxon>
        <taxon>Dikarya</taxon>
        <taxon>Basidiomycota</taxon>
        <taxon>Agaricomycotina</taxon>
        <taxon>Agaricomycetes</taxon>
        <taxon>Agaricomycetidae</taxon>
        <taxon>Agaricales</taxon>
        <taxon>Marasmiineae</taxon>
        <taxon>Mycenaceae</taxon>
        <taxon>Mycena</taxon>
    </lineage>
</organism>
<comment type="function">
    <text evidence="2">May be involved in vacuolar sorting and osmoregulation.</text>
</comment>
<gene>
    <name evidence="20" type="ORF">DFH08DRAFT_897878</name>
</gene>
<feature type="domain" description="Vacuolar membrane protease transmembrane" evidence="19">
    <location>
        <begin position="584"/>
        <end position="645"/>
    </location>
</feature>
<dbReference type="Pfam" id="PF04389">
    <property type="entry name" value="Peptidase_M28"/>
    <property type="match status" value="1"/>
</dbReference>
<dbReference type="AlphaFoldDB" id="A0AAD6Z8E2"/>
<keyword evidence="11 16" id="KW-1133">Transmembrane helix</keyword>
<evidence type="ECO:0000256" key="3">
    <source>
        <dbReference type="ARBA" id="ARBA00004128"/>
    </source>
</evidence>
<dbReference type="GO" id="GO:0005774">
    <property type="term" value="C:vacuolar membrane"/>
    <property type="evidence" value="ECO:0007669"/>
    <property type="project" value="UniProtKB-SubCell"/>
</dbReference>
<dbReference type="InterPro" id="IPR007484">
    <property type="entry name" value="Peptidase_M28"/>
</dbReference>
<keyword evidence="8 15" id="KW-0479">Metal-binding</keyword>
<feature type="transmembrane region" description="Helical" evidence="16">
    <location>
        <begin position="440"/>
        <end position="464"/>
    </location>
</feature>
<dbReference type="Proteomes" id="UP001218218">
    <property type="component" value="Unassembled WGS sequence"/>
</dbReference>
<evidence type="ECO:0000256" key="13">
    <source>
        <dbReference type="ARBA" id="ARBA00023136"/>
    </source>
</evidence>
<dbReference type="EC" id="3.4.-.-" evidence="15"/>
<keyword evidence="5" id="KW-0926">Vacuole</keyword>
<feature type="transmembrane region" description="Helical" evidence="16">
    <location>
        <begin position="12"/>
        <end position="33"/>
    </location>
</feature>
<dbReference type="Pfam" id="PF22250">
    <property type="entry name" value="PFF1_C"/>
    <property type="match status" value="1"/>
</dbReference>
<dbReference type="GO" id="GO:0008235">
    <property type="term" value="F:metalloexopeptidase activity"/>
    <property type="evidence" value="ECO:0007669"/>
    <property type="project" value="InterPro"/>
</dbReference>
<feature type="transmembrane region" description="Helical" evidence="16">
    <location>
        <begin position="581"/>
        <end position="607"/>
    </location>
</feature>
<evidence type="ECO:0000256" key="12">
    <source>
        <dbReference type="ARBA" id="ARBA00023049"/>
    </source>
</evidence>
<dbReference type="InterPro" id="IPR053976">
    <property type="entry name" value="PFF1_TM"/>
</dbReference>
<dbReference type="PANTHER" id="PTHR12147">
    <property type="entry name" value="METALLOPEPTIDASE M28 FAMILY MEMBER"/>
    <property type="match status" value="1"/>
</dbReference>
<dbReference type="GO" id="GO:0006508">
    <property type="term" value="P:proteolysis"/>
    <property type="evidence" value="ECO:0007669"/>
    <property type="project" value="UniProtKB-KW"/>
</dbReference>
<evidence type="ECO:0000259" key="17">
    <source>
        <dbReference type="Pfam" id="PF04389"/>
    </source>
</evidence>
<accession>A0AAD6Z8E2</accession>
<dbReference type="SUPFAM" id="SSF53187">
    <property type="entry name" value="Zn-dependent exopeptidases"/>
    <property type="match status" value="1"/>
</dbReference>
<evidence type="ECO:0000256" key="1">
    <source>
        <dbReference type="ARBA" id="ARBA00001947"/>
    </source>
</evidence>
<dbReference type="InterPro" id="IPR053975">
    <property type="entry name" value="PFF1_C"/>
</dbReference>
<feature type="transmembrane region" description="Helical" evidence="16">
    <location>
        <begin position="485"/>
        <end position="508"/>
    </location>
</feature>
<feature type="transmembrane region" description="Helical" evidence="16">
    <location>
        <begin position="336"/>
        <end position="369"/>
    </location>
</feature>
<evidence type="ECO:0000256" key="11">
    <source>
        <dbReference type="ARBA" id="ARBA00022989"/>
    </source>
</evidence>
<comment type="caution">
    <text evidence="20">The sequence shown here is derived from an EMBL/GenBank/DDBJ whole genome shotgun (WGS) entry which is preliminary data.</text>
</comment>
<feature type="transmembrane region" description="Helical" evidence="16">
    <location>
        <begin position="619"/>
        <end position="639"/>
    </location>
</feature>
<dbReference type="InterPro" id="IPR048024">
    <property type="entry name" value="Fxna-like_M28_dom"/>
</dbReference>
<evidence type="ECO:0000259" key="19">
    <source>
        <dbReference type="Pfam" id="PF22251"/>
    </source>
</evidence>
<evidence type="ECO:0000256" key="6">
    <source>
        <dbReference type="ARBA" id="ARBA00022670"/>
    </source>
</evidence>
<evidence type="ECO:0000259" key="18">
    <source>
        <dbReference type="Pfam" id="PF22250"/>
    </source>
</evidence>
<feature type="domain" description="Peptidase M28" evidence="17">
    <location>
        <begin position="122"/>
        <end position="300"/>
    </location>
</feature>
<protein>
    <recommendedName>
        <fullName evidence="15">Peptide hydrolase</fullName>
        <ecNumber evidence="15">3.4.-.-</ecNumber>
    </recommendedName>
</protein>
<feature type="domain" description="Vacuolar membrane protease C-terminal" evidence="18">
    <location>
        <begin position="676"/>
        <end position="898"/>
    </location>
</feature>
<dbReference type="Gene3D" id="3.40.630.10">
    <property type="entry name" value="Zn peptidases"/>
    <property type="match status" value="1"/>
</dbReference>
<feature type="domain" description="Vacuolar membrane protease transmembrane" evidence="19">
    <location>
        <begin position="415"/>
        <end position="564"/>
    </location>
</feature>
<keyword evidence="7 16" id="KW-0812">Transmembrane</keyword>
<keyword evidence="9 15" id="KW-0378">Hydrolase</keyword>
<dbReference type="EMBL" id="JARIHO010000075">
    <property type="protein sequence ID" value="KAJ7311528.1"/>
    <property type="molecule type" value="Genomic_DNA"/>
</dbReference>
<keyword evidence="10 15" id="KW-0862">Zinc</keyword>
<evidence type="ECO:0000256" key="8">
    <source>
        <dbReference type="ARBA" id="ARBA00022723"/>
    </source>
</evidence>
<keyword evidence="13 16" id="KW-0472">Membrane</keyword>
<evidence type="ECO:0000256" key="7">
    <source>
        <dbReference type="ARBA" id="ARBA00022692"/>
    </source>
</evidence>
<feature type="transmembrane region" description="Helical" evidence="16">
    <location>
        <begin position="415"/>
        <end position="434"/>
    </location>
</feature>